<organism evidence="1 2">
    <name type="scientific">Lujinxingia sediminis</name>
    <dbReference type="NCBI Taxonomy" id="2480984"/>
    <lineage>
        <taxon>Bacteria</taxon>
        <taxon>Deltaproteobacteria</taxon>
        <taxon>Bradymonadales</taxon>
        <taxon>Lujinxingiaceae</taxon>
        <taxon>Lujinxingia</taxon>
    </lineage>
</organism>
<sequence length="286" mass="31182">MSGQSDLPGGFVSEGIVMAKVSRLSADKSAIQSYIASSVRVHGGELSERLEAKLFPRGVPAELSVEQVLYALVEVLATRYETFAELDLRVSVENAQDSRGREERDACVAALRQSVIATRGIIDAFWGSEASRSVGLAGETPERPLELLVYAQFAQLALERGLADFELILQISAPDTAELAAGLKVHADALEERLSALGLDERETQDAQNRRLLAAEDWNRHYVPVAAIVEHLFRLGDMPAHAERVRPTRRRRAGKAEAVDLEAIEDVEVLGEGGQARAGREEETEG</sequence>
<reference evidence="1 2" key="1">
    <citation type="submission" date="2019-01" db="EMBL/GenBank/DDBJ databases">
        <title>Lujinxingia litoralis gen. nov., sp. nov. and Lujinxingia sediminis gen. nov., sp. nov., new members in the order Bradymonadales, isolated from coastal sediment.</title>
        <authorList>
            <person name="Li C.-M."/>
        </authorList>
    </citation>
    <scope>NUCLEOTIDE SEQUENCE [LARGE SCALE GENOMIC DNA]</scope>
    <source>
        <strain evidence="1 2">SEH01</strain>
    </source>
</reference>
<evidence type="ECO:0008006" key="3">
    <source>
        <dbReference type="Google" id="ProtNLM"/>
    </source>
</evidence>
<comment type="caution">
    <text evidence="1">The sequence shown here is derived from an EMBL/GenBank/DDBJ whole genome shotgun (WGS) entry which is preliminary data.</text>
</comment>
<dbReference type="EMBL" id="SADD01000018">
    <property type="protein sequence ID" value="RVU41392.1"/>
    <property type="molecule type" value="Genomic_DNA"/>
</dbReference>
<gene>
    <name evidence="1" type="ORF">EA187_18790</name>
</gene>
<keyword evidence="2" id="KW-1185">Reference proteome</keyword>
<evidence type="ECO:0000313" key="2">
    <source>
        <dbReference type="Proteomes" id="UP000282926"/>
    </source>
</evidence>
<name>A0ABY0CN58_9DELT</name>
<dbReference type="Proteomes" id="UP000282926">
    <property type="component" value="Unassembled WGS sequence"/>
</dbReference>
<dbReference type="RefSeq" id="WP_127781272.1">
    <property type="nucleotide sequence ID" value="NZ_SADD01000018.1"/>
</dbReference>
<evidence type="ECO:0000313" key="1">
    <source>
        <dbReference type="EMBL" id="RVU41392.1"/>
    </source>
</evidence>
<accession>A0ABY0CN58</accession>
<proteinExistence type="predicted"/>
<protein>
    <recommendedName>
        <fullName evidence="3">DUF4194 domain-containing protein</fullName>
    </recommendedName>
</protein>